<name>A0A7Y6BZ48_9BACL</name>
<evidence type="ECO:0000313" key="3">
    <source>
        <dbReference type="Proteomes" id="UP000526125"/>
    </source>
</evidence>
<evidence type="ECO:0000256" key="1">
    <source>
        <dbReference type="SAM" id="Phobius"/>
    </source>
</evidence>
<dbReference type="Proteomes" id="UP000526125">
    <property type="component" value="Unassembled WGS sequence"/>
</dbReference>
<keyword evidence="1" id="KW-0812">Transmembrane</keyword>
<dbReference type="RefSeq" id="WP_175397276.1">
    <property type="nucleotide sequence ID" value="NZ_JABMCB010000192.1"/>
</dbReference>
<keyword evidence="3" id="KW-1185">Reference proteome</keyword>
<dbReference type="AlphaFoldDB" id="A0A7Y6BZ48"/>
<dbReference type="EMBL" id="JABMCB010000192">
    <property type="protein sequence ID" value="NUU77627.1"/>
    <property type="molecule type" value="Genomic_DNA"/>
</dbReference>
<gene>
    <name evidence="2" type="ORF">HP552_20655</name>
</gene>
<feature type="transmembrane region" description="Helical" evidence="1">
    <location>
        <begin position="74"/>
        <end position="99"/>
    </location>
</feature>
<accession>A0A7Y6BZ48</accession>
<feature type="transmembrane region" description="Helical" evidence="1">
    <location>
        <begin position="111"/>
        <end position="133"/>
    </location>
</feature>
<organism evidence="2 3">
    <name type="scientific">Paenibacillus xylanilyticus</name>
    <dbReference type="NCBI Taxonomy" id="248903"/>
    <lineage>
        <taxon>Bacteria</taxon>
        <taxon>Bacillati</taxon>
        <taxon>Bacillota</taxon>
        <taxon>Bacilli</taxon>
        <taxon>Bacillales</taxon>
        <taxon>Paenibacillaceae</taxon>
        <taxon>Paenibacillus</taxon>
    </lineage>
</organism>
<keyword evidence="1" id="KW-0472">Membrane</keyword>
<evidence type="ECO:0000313" key="2">
    <source>
        <dbReference type="EMBL" id="NUU77627.1"/>
    </source>
</evidence>
<keyword evidence="1" id="KW-1133">Transmembrane helix</keyword>
<protein>
    <submittedName>
        <fullName evidence="2">Uncharacterized protein</fullName>
    </submittedName>
</protein>
<reference evidence="2 3" key="1">
    <citation type="submission" date="2020-05" db="EMBL/GenBank/DDBJ databases">
        <title>Genome Sequencing of Type Strains.</title>
        <authorList>
            <person name="Lemaire J.F."/>
            <person name="Inderbitzin P."/>
            <person name="Gregorio O.A."/>
            <person name="Collins S.B."/>
            <person name="Wespe N."/>
            <person name="Knight-Connoni V."/>
        </authorList>
    </citation>
    <scope>NUCLEOTIDE SEQUENCE [LARGE SCALE GENOMIC DNA]</scope>
    <source>
        <strain evidence="2 3">LMG 21957</strain>
    </source>
</reference>
<sequence length="140" mass="15478">MNLGRKLLTSLLTIISFSLAASLVSMNDTYNFGFYIAVYPIYATPLIFLIGLPLSVLVDFLLSKMRVTNHALYLIVKFLGYACAGFVGMNIFVLVMGAGKDIFNFRENSPLTLHGVFAALIFVLIDLGLEALFKARKKKS</sequence>
<feature type="transmembrane region" description="Helical" evidence="1">
    <location>
        <begin position="36"/>
        <end position="62"/>
    </location>
</feature>
<comment type="caution">
    <text evidence="2">The sequence shown here is derived from an EMBL/GenBank/DDBJ whole genome shotgun (WGS) entry which is preliminary data.</text>
</comment>
<proteinExistence type="predicted"/>